<name>A0AAD9K4X0_9ANNE</name>
<gene>
    <name evidence="7" type="ORF">LSH36_56g03051</name>
</gene>
<comment type="subcellular location">
    <subcellularLocation>
        <location evidence="1">Membrane</location>
        <topology evidence="1">Multi-pass membrane protein</topology>
    </subcellularLocation>
</comment>
<feature type="transmembrane region" description="Helical" evidence="5">
    <location>
        <begin position="91"/>
        <end position="116"/>
    </location>
</feature>
<keyword evidence="2 5" id="KW-0812">Transmembrane</keyword>
<dbReference type="Pfam" id="PF00520">
    <property type="entry name" value="Ion_trans"/>
    <property type="match status" value="1"/>
</dbReference>
<dbReference type="GO" id="GO:0016020">
    <property type="term" value="C:membrane"/>
    <property type="evidence" value="ECO:0007669"/>
    <property type="project" value="UniProtKB-SubCell"/>
</dbReference>
<evidence type="ECO:0000313" key="7">
    <source>
        <dbReference type="EMBL" id="KAK2165003.1"/>
    </source>
</evidence>
<evidence type="ECO:0000313" key="8">
    <source>
        <dbReference type="Proteomes" id="UP001208570"/>
    </source>
</evidence>
<keyword evidence="3 5" id="KW-1133">Transmembrane helix</keyword>
<dbReference type="PANTHER" id="PTHR46726">
    <property type="entry name" value="TWO PORE CHANNEL 3"/>
    <property type="match status" value="1"/>
</dbReference>
<dbReference type="PANTHER" id="PTHR46726:SF1">
    <property type="entry name" value="TWO-PORE CALCIUM CHANNEL 3"/>
    <property type="match status" value="1"/>
</dbReference>
<reference evidence="7" key="1">
    <citation type="journal article" date="2023" name="Mol. Biol. Evol.">
        <title>Third-Generation Sequencing Reveals the Adaptive Role of the Epigenome in Three Deep-Sea Polychaetes.</title>
        <authorList>
            <person name="Perez M."/>
            <person name="Aroh O."/>
            <person name="Sun Y."/>
            <person name="Lan Y."/>
            <person name="Juniper S.K."/>
            <person name="Young C.R."/>
            <person name="Angers B."/>
            <person name="Qian P.Y."/>
        </authorList>
    </citation>
    <scope>NUCLEOTIDE SEQUENCE</scope>
    <source>
        <strain evidence="7">P08H-3</strain>
    </source>
</reference>
<evidence type="ECO:0000256" key="5">
    <source>
        <dbReference type="SAM" id="Phobius"/>
    </source>
</evidence>
<evidence type="ECO:0000256" key="4">
    <source>
        <dbReference type="ARBA" id="ARBA00023136"/>
    </source>
</evidence>
<comment type="caution">
    <text evidence="7">The sequence shown here is derived from an EMBL/GenBank/DDBJ whole genome shotgun (WGS) entry which is preliminary data.</text>
</comment>
<organism evidence="7 8">
    <name type="scientific">Paralvinella palmiformis</name>
    <dbReference type="NCBI Taxonomy" id="53620"/>
    <lineage>
        <taxon>Eukaryota</taxon>
        <taxon>Metazoa</taxon>
        <taxon>Spiralia</taxon>
        <taxon>Lophotrochozoa</taxon>
        <taxon>Annelida</taxon>
        <taxon>Polychaeta</taxon>
        <taxon>Sedentaria</taxon>
        <taxon>Canalipalpata</taxon>
        <taxon>Terebellida</taxon>
        <taxon>Terebelliformia</taxon>
        <taxon>Alvinellidae</taxon>
        <taxon>Paralvinella</taxon>
    </lineage>
</organism>
<proteinExistence type="predicted"/>
<evidence type="ECO:0000259" key="6">
    <source>
        <dbReference type="Pfam" id="PF00520"/>
    </source>
</evidence>
<dbReference type="AlphaFoldDB" id="A0AAD9K4X0"/>
<keyword evidence="4 5" id="KW-0472">Membrane</keyword>
<dbReference type="SUPFAM" id="SSF81324">
    <property type="entry name" value="Voltage-gated potassium channels"/>
    <property type="match status" value="1"/>
</dbReference>
<dbReference type="Gene3D" id="1.10.287.70">
    <property type="match status" value="1"/>
</dbReference>
<dbReference type="GO" id="GO:0005216">
    <property type="term" value="F:monoatomic ion channel activity"/>
    <property type="evidence" value="ECO:0007669"/>
    <property type="project" value="InterPro"/>
</dbReference>
<feature type="domain" description="Ion transport" evidence="6">
    <location>
        <begin position="8"/>
        <end position="120"/>
    </location>
</feature>
<evidence type="ECO:0000256" key="3">
    <source>
        <dbReference type="ARBA" id="ARBA00022989"/>
    </source>
</evidence>
<protein>
    <recommendedName>
        <fullName evidence="6">Ion transport domain-containing protein</fullName>
    </recommendedName>
</protein>
<dbReference type="InterPro" id="IPR005821">
    <property type="entry name" value="Ion_trans_dom"/>
</dbReference>
<evidence type="ECO:0000256" key="1">
    <source>
        <dbReference type="ARBA" id="ARBA00004141"/>
    </source>
</evidence>
<keyword evidence="8" id="KW-1185">Reference proteome</keyword>
<evidence type="ECO:0000256" key="2">
    <source>
        <dbReference type="ARBA" id="ARBA00022692"/>
    </source>
</evidence>
<feature type="transmembrane region" description="Helical" evidence="5">
    <location>
        <begin position="23"/>
        <end position="45"/>
    </location>
</feature>
<dbReference type="Proteomes" id="UP001208570">
    <property type="component" value="Unassembled WGS sequence"/>
</dbReference>
<dbReference type="EMBL" id="JAODUP010000056">
    <property type="protein sequence ID" value="KAK2165003.1"/>
    <property type="molecule type" value="Genomic_DNA"/>
</dbReference>
<sequence>MNVPEGRQLRKAIRNIRRTLPDILHILILFLANVALFSLLCLKLFEERGLSYPDGKPYFQDYWDSYWDLYVLVTTANNPDVKMPAYDASRWYVTVFIIYMLINLYVIMNIVLAVIYNSYKRHLKVTAQA</sequence>
<accession>A0AAD9K4X0</accession>